<sequence length="69" mass="7939">MRSRTWREIQADVDALRAALSRFQALSWEALTPAELVDVLGKYVFLTGRLDALIYELRSPFAWPSGRRT</sequence>
<dbReference type="EMBL" id="LZJS01000037">
    <property type="protein sequence ID" value="OBH64637.1"/>
    <property type="molecule type" value="Genomic_DNA"/>
</dbReference>
<evidence type="ECO:0000313" key="2">
    <source>
        <dbReference type="Proteomes" id="UP000093861"/>
    </source>
</evidence>
<name>A0A1A2SLJ5_9MYCO</name>
<protein>
    <submittedName>
        <fullName evidence="1">Uncharacterized protein</fullName>
    </submittedName>
</protein>
<dbReference type="AlphaFoldDB" id="A0A1A2SLJ5"/>
<proteinExistence type="predicted"/>
<organism evidence="1 2">
    <name type="scientific">Mycobacterium colombiense</name>
    <dbReference type="NCBI Taxonomy" id="339268"/>
    <lineage>
        <taxon>Bacteria</taxon>
        <taxon>Bacillati</taxon>
        <taxon>Actinomycetota</taxon>
        <taxon>Actinomycetes</taxon>
        <taxon>Mycobacteriales</taxon>
        <taxon>Mycobacteriaceae</taxon>
        <taxon>Mycobacterium</taxon>
        <taxon>Mycobacterium avium complex (MAC)</taxon>
    </lineage>
</organism>
<gene>
    <name evidence="1" type="ORF">A5685_20495</name>
</gene>
<reference evidence="1 2" key="1">
    <citation type="submission" date="2016-06" db="EMBL/GenBank/DDBJ databases">
        <authorList>
            <person name="Kjaerup R.B."/>
            <person name="Dalgaard T.S."/>
            <person name="Juul-Madsen H.R."/>
        </authorList>
    </citation>
    <scope>NUCLEOTIDE SEQUENCE [LARGE SCALE GENOMIC DNA]</scope>
    <source>
        <strain evidence="1 2">E2464</strain>
    </source>
</reference>
<comment type="caution">
    <text evidence="1">The sequence shown here is derived from an EMBL/GenBank/DDBJ whole genome shotgun (WGS) entry which is preliminary data.</text>
</comment>
<evidence type="ECO:0000313" key="1">
    <source>
        <dbReference type="EMBL" id="OBH64637.1"/>
    </source>
</evidence>
<accession>A0A1A2SLJ5</accession>
<dbReference type="Proteomes" id="UP000093861">
    <property type="component" value="Unassembled WGS sequence"/>
</dbReference>